<protein>
    <recommendedName>
        <fullName evidence="2">D-alanyl-D-alanine carboxypeptidase-like core domain-containing protein</fullName>
    </recommendedName>
</protein>
<evidence type="ECO:0000313" key="4">
    <source>
        <dbReference type="Proteomes" id="UP000094271"/>
    </source>
</evidence>
<dbReference type="Proteomes" id="UP000094271">
    <property type="component" value="Unassembled WGS sequence"/>
</dbReference>
<dbReference type="SUPFAM" id="SSF55166">
    <property type="entry name" value="Hedgehog/DD-peptidase"/>
    <property type="match status" value="1"/>
</dbReference>
<name>A0A1E3U8C7_9FIRM</name>
<organism evidence="3 4">
    <name type="scientific">Eisenbergiella tayi</name>
    <dbReference type="NCBI Taxonomy" id="1432052"/>
    <lineage>
        <taxon>Bacteria</taxon>
        <taxon>Bacillati</taxon>
        <taxon>Bacillota</taxon>
        <taxon>Clostridia</taxon>
        <taxon>Lachnospirales</taxon>
        <taxon>Lachnospiraceae</taxon>
        <taxon>Eisenbergiella</taxon>
    </lineage>
</organism>
<feature type="domain" description="D-alanyl-D-alanine carboxypeptidase-like core" evidence="2">
    <location>
        <begin position="158"/>
        <end position="293"/>
    </location>
</feature>
<dbReference type="Pfam" id="PF02557">
    <property type="entry name" value="VanY"/>
    <property type="match status" value="1"/>
</dbReference>
<reference evidence="3 4" key="1">
    <citation type="submission" date="2016-08" db="EMBL/GenBank/DDBJ databases">
        <authorList>
            <person name="Seilhamer J.J."/>
        </authorList>
    </citation>
    <scope>NUCLEOTIDE SEQUENCE [LARGE SCALE GENOMIC DNA]</scope>
    <source>
        <strain evidence="3 4">NML150140-1</strain>
    </source>
</reference>
<dbReference type="Gene3D" id="3.30.1380.10">
    <property type="match status" value="1"/>
</dbReference>
<dbReference type="CDD" id="cd14852">
    <property type="entry name" value="LD-carboxypeptidase"/>
    <property type="match status" value="1"/>
</dbReference>
<dbReference type="GO" id="GO:0006508">
    <property type="term" value="P:proteolysis"/>
    <property type="evidence" value="ECO:0007669"/>
    <property type="project" value="InterPro"/>
</dbReference>
<dbReference type="AlphaFoldDB" id="A0A1E3U8C7"/>
<dbReference type="EMBL" id="MEHA01000044">
    <property type="protein sequence ID" value="ODR38699.1"/>
    <property type="molecule type" value="Genomic_DNA"/>
</dbReference>
<keyword evidence="1" id="KW-1133">Transmembrane helix</keyword>
<evidence type="ECO:0000259" key="2">
    <source>
        <dbReference type="Pfam" id="PF02557"/>
    </source>
</evidence>
<dbReference type="InterPro" id="IPR003709">
    <property type="entry name" value="VanY-like_core_dom"/>
</dbReference>
<feature type="transmembrane region" description="Helical" evidence="1">
    <location>
        <begin position="39"/>
        <end position="62"/>
    </location>
</feature>
<evidence type="ECO:0000313" key="3">
    <source>
        <dbReference type="EMBL" id="ODR38699.1"/>
    </source>
</evidence>
<evidence type="ECO:0000256" key="1">
    <source>
        <dbReference type="SAM" id="Phobius"/>
    </source>
</evidence>
<dbReference type="GO" id="GO:0008233">
    <property type="term" value="F:peptidase activity"/>
    <property type="evidence" value="ECO:0007669"/>
    <property type="project" value="InterPro"/>
</dbReference>
<dbReference type="OrthoDB" id="9792074at2"/>
<dbReference type="PANTHER" id="PTHR34385:SF1">
    <property type="entry name" value="PEPTIDOGLYCAN L-ALANYL-D-GLUTAMATE ENDOPEPTIDASE CWLK"/>
    <property type="match status" value="1"/>
</dbReference>
<gene>
    <name evidence="3" type="ORF">BEI59_33560</name>
</gene>
<accession>A0A1E3U8C7</accession>
<dbReference type="PANTHER" id="PTHR34385">
    <property type="entry name" value="D-ALANYL-D-ALANINE CARBOXYPEPTIDASE"/>
    <property type="match status" value="1"/>
</dbReference>
<proteinExistence type="predicted"/>
<dbReference type="InterPro" id="IPR058193">
    <property type="entry name" value="VanY/YodJ_core_dom"/>
</dbReference>
<keyword evidence="1" id="KW-0812">Transmembrane</keyword>
<keyword evidence="1" id="KW-0472">Membrane</keyword>
<dbReference type="InterPro" id="IPR052179">
    <property type="entry name" value="DD-CPase-like"/>
</dbReference>
<dbReference type="InterPro" id="IPR009045">
    <property type="entry name" value="Zn_M74/Hedgehog-like"/>
</dbReference>
<comment type="caution">
    <text evidence="3">The sequence shown here is derived from an EMBL/GenBank/DDBJ whole genome shotgun (WGS) entry which is preliminary data.</text>
</comment>
<sequence length="323" mass="37539">MLAALKSERVVDMSDMEMQLEAAPQENREGRPYLGSVAFYKHVILFFVFLLFVLLTGTVIFFSAHYVSLKKDYAAVCEEYRTVSQERDDYKKQFAAAAAESGRVLKDETSKTDVVRGDFSIPFHADPEDWRYLLINEAHPLNPEYTVKLAPTRNGQFVDQRIVYQLEKMIDDAAKEGYSLIICSSYRDYERQNELQKESISQYMDKGLSYHDAFFRVKRTLALTGTSEHHTGLSVDIVGEDYQCLDEEQAKRPEAIWLAEHCAEYGFVVRYDRGKEDITGMDYESWHFRYVGKEAAAFMEEYDLCLEEFSDMVEFFHRPDESE</sequence>